<comment type="caution">
    <text evidence="2">The sequence shown here is derived from an EMBL/GenBank/DDBJ whole genome shotgun (WGS) entry which is preliminary data.</text>
</comment>
<evidence type="ECO:0000313" key="3">
    <source>
        <dbReference type="Proteomes" id="UP000685013"/>
    </source>
</evidence>
<dbReference type="EMBL" id="JAGKQH010000014">
    <property type="protein sequence ID" value="KAG6582172.1"/>
    <property type="molecule type" value="Genomic_DNA"/>
</dbReference>
<proteinExistence type="predicted"/>
<name>A0AAV6MKF6_9ROSI</name>
<dbReference type="Pfam" id="PF17246">
    <property type="entry name" value="CDC24_OB1"/>
    <property type="match status" value="1"/>
</dbReference>
<dbReference type="Proteomes" id="UP000685013">
    <property type="component" value="Chromosome 14"/>
</dbReference>
<feature type="domain" description="Cell division control protein 24 OB" evidence="1">
    <location>
        <begin position="29"/>
        <end position="74"/>
    </location>
</feature>
<dbReference type="AlphaFoldDB" id="A0AAV6MKF6"/>
<sequence length="75" mass="8157">MSSRGRHFNLNDAGRNSVMELDGVKGYEENFDPNVNGTETNAAGWSLIASRFLRTCIAYSSSVTAAILLSELSQD</sequence>
<evidence type="ECO:0000313" key="2">
    <source>
        <dbReference type="EMBL" id="KAG6582172.1"/>
    </source>
</evidence>
<evidence type="ECO:0000259" key="1">
    <source>
        <dbReference type="Pfam" id="PF17246"/>
    </source>
</evidence>
<accession>A0AAV6MKF6</accession>
<organism evidence="2 3">
    <name type="scientific">Cucurbita argyrosperma subsp. sororia</name>
    <dbReference type="NCBI Taxonomy" id="37648"/>
    <lineage>
        <taxon>Eukaryota</taxon>
        <taxon>Viridiplantae</taxon>
        <taxon>Streptophyta</taxon>
        <taxon>Embryophyta</taxon>
        <taxon>Tracheophyta</taxon>
        <taxon>Spermatophyta</taxon>
        <taxon>Magnoliopsida</taxon>
        <taxon>eudicotyledons</taxon>
        <taxon>Gunneridae</taxon>
        <taxon>Pentapetalae</taxon>
        <taxon>rosids</taxon>
        <taxon>fabids</taxon>
        <taxon>Cucurbitales</taxon>
        <taxon>Cucurbitaceae</taxon>
        <taxon>Cucurbiteae</taxon>
        <taxon>Cucurbita</taxon>
    </lineage>
</organism>
<reference evidence="2 3" key="1">
    <citation type="journal article" date="2021" name="Hortic Res">
        <title>The domestication of Cucurbita argyrosperma as revealed by the genome of its wild relative.</title>
        <authorList>
            <person name="Barrera-Redondo J."/>
            <person name="Sanchez-de la Vega G."/>
            <person name="Aguirre-Liguori J.A."/>
            <person name="Castellanos-Morales G."/>
            <person name="Gutierrez-Guerrero Y.T."/>
            <person name="Aguirre-Dugua X."/>
            <person name="Aguirre-Planter E."/>
            <person name="Tenaillon M.I."/>
            <person name="Lira-Saade R."/>
            <person name="Eguiarte L.E."/>
        </authorList>
    </citation>
    <scope>NUCLEOTIDE SEQUENCE [LARGE SCALE GENOMIC DNA]</scope>
    <source>
        <strain evidence="2">JBR-2021</strain>
    </source>
</reference>
<gene>
    <name evidence="2" type="ORF">SDJN03_22174</name>
</gene>
<protein>
    <recommendedName>
        <fullName evidence="1">Cell division control protein 24 OB domain-containing protein</fullName>
    </recommendedName>
</protein>
<keyword evidence="3" id="KW-1185">Reference proteome</keyword>
<feature type="non-terminal residue" evidence="2">
    <location>
        <position position="1"/>
    </location>
</feature>
<dbReference type="InterPro" id="IPR035201">
    <property type="entry name" value="Cdc24_OB1"/>
</dbReference>